<dbReference type="STRING" id="1121365.GCA_000375365_02112"/>
<keyword evidence="1" id="KW-0472">Membrane</keyword>
<comment type="caution">
    <text evidence="2">The sequence shown here is derived from an EMBL/GenBank/DDBJ whole genome shotgun (WGS) entry which is preliminary data.</text>
</comment>
<organism evidence="2 3">
    <name type="scientific">Corynebacterium mastitidis</name>
    <dbReference type="NCBI Taxonomy" id="161890"/>
    <lineage>
        <taxon>Bacteria</taxon>
        <taxon>Bacillati</taxon>
        <taxon>Actinomycetota</taxon>
        <taxon>Actinomycetes</taxon>
        <taxon>Mycobacteriales</taxon>
        <taxon>Corynebacteriaceae</taxon>
        <taxon>Corynebacterium</taxon>
    </lineage>
</organism>
<accession>A0A2N0X7B8</accession>
<feature type="transmembrane region" description="Helical" evidence="1">
    <location>
        <begin position="37"/>
        <end position="58"/>
    </location>
</feature>
<dbReference type="AlphaFoldDB" id="A0A2N0X7B8"/>
<sequence length="178" mass="19993">MLTTLYARHEEARARRWRRNQLRSGDMLRSWRHRAPTLRLIAALYGCQAVALISGVIALWWNPAFLGCLAFLLLTCIPWTLLRLTIDTKDDAPESVLDEYEQQVIASWNHLALRLLGYWASFCAVLLVFSGAMDFPAHLGVSPTGWNVVFGEIVLVSSLSLTSLPAVGYALTFNTDKE</sequence>
<evidence type="ECO:0000313" key="2">
    <source>
        <dbReference type="EMBL" id="PKF68598.1"/>
    </source>
</evidence>
<dbReference type="EMBL" id="PJAF01000015">
    <property type="protein sequence ID" value="PKF68598.1"/>
    <property type="molecule type" value="Genomic_DNA"/>
</dbReference>
<evidence type="ECO:0000256" key="1">
    <source>
        <dbReference type="SAM" id="Phobius"/>
    </source>
</evidence>
<feature type="transmembrane region" description="Helical" evidence="1">
    <location>
        <begin position="115"/>
        <end position="133"/>
    </location>
</feature>
<protein>
    <submittedName>
        <fullName evidence="2">Uncharacterized protein</fullName>
    </submittedName>
</protein>
<reference evidence="2 3" key="1">
    <citation type="submission" date="2017-12" db="EMBL/GenBank/DDBJ databases">
        <title>Corynebacterium mastitidis 16-1433 Genome.</title>
        <authorList>
            <person name="Gulvik C.A."/>
        </authorList>
    </citation>
    <scope>NUCLEOTIDE SEQUENCE [LARGE SCALE GENOMIC DNA]</scope>
    <source>
        <strain evidence="2 3">16-1433</strain>
    </source>
</reference>
<proteinExistence type="predicted"/>
<dbReference type="RefSeq" id="WP_101173677.1">
    <property type="nucleotide sequence ID" value="NZ_JAKRKB010000015.1"/>
</dbReference>
<gene>
    <name evidence="2" type="ORF">CXB45_06210</name>
</gene>
<keyword evidence="1" id="KW-1133">Transmembrane helix</keyword>
<feature type="transmembrane region" description="Helical" evidence="1">
    <location>
        <begin position="64"/>
        <end position="82"/>
    </location>
</feature>
<evidence type="ECO:0000313" key="3">
    <source>
        <dbReference type="Proteomes" id="UP000233249"/>
    </source>
</evidence>
<dbReference type="Proteomes" id="UP000233249">
    <property type="component" value="Unassembled WGS sequence"/>
</dbReference>
<dbReference type="OrthoDB" id="4406622at2"/>
<name>A0A2N0X7B8_9CORY</name>
<feature type="transmembrane region" description="Helical" evidence="1">
    <location>
        <begin position="153"/>
        <end position="173"/>
    </location>
</feature>
<keyword evidence="1" id="KW-0812">Transmembrane</keyword>